<protein>
    <submittedName>
        <fullName evidence="1">Uncharacterized protein</fullName>
    </submittedName>
</protein>
<organism evidence="1 2">
    <name type="scientific">Helianthus annuus</name>
    <name type="common">Common sunflower</name>
    <dbReference type="NCBI Taxonomy" id="4232"/>
    <lineage>
        <taxon>Eukaryota</taxon>
        <taxon>Viridiplantae</taxon>
        <taxon>Streptophyta</taxon>
        <taxon>Embryophyta</taxon>
        <taxon>Tracheophyta</taxon>
        <taxon>Spermatophyta</taxon>
        <taxon>Magnoliopsida</taxon>
        <taxon>eudicotyledons</taxon>
        <taxon>Gunneridae</taxon>
        <taxon>Pentapetalae</taxon>
        <taxon>asterids</taxon>
        <taxon>campanulids</taxon>
        <taxon>Asterales</taxon>
        <taxon>Asteraceae</taxon>
        <taxon>Asteroideae</taxon>
        <taxon>Heliantheae alliance</taxon>
        <taxon>Heliantheae</taxon>
        <taxon>Helianthus</taxon>
    </lineage>
</organism>
<evidence type="ECO:0000313" key="1">
    <source>
        <dbReference type="EMBL" id="OTG30868.1"/>
    </source>
</evidence>
<dbReference type="InParanoid" id="A0A251V5H1"/>
<accession>A0A251V5H1</accession>
<gene>
    <name evidence="1" type="ORF">HannXRQ_Chr03g0069201</name>
</gene>
<name>A0A251V5H1_HELAN</name>
<evidence type="ECO:0000313" key="2">
    <source>
        <dbReference type="Proteomes" id="UP000215914"/>
    </source>
</evidence>
<keyword evidence="2" id="KW-1185">Reference proteome</keyword>
<dbReference type="AlphaFoldDB" id="A0A251V5H1"/>
<sequence length="53" mass="6648">MFVFDHLLYPYLTKKRTLRWNWWSRKRSCEYMDQWLAMFLNVILGTMTGLLSW</sequence>
<proteinExistence type="predicted"/>
<dbReference type="Proteomes" id="UP000215914">
    <property type="component" value="Chromosome 3"/>
</dbReference>
<reference evidence="2" key="1">
    <citation type="journal article" date="2017" name="Nature">
        <title>The sunflower genome provides insights into oil metabolism, flowering and Asterid evolution.</title>
        <authorList>
            <person name="Badouin H."/>
            <person name="Gouzy J."/>
            <person name="Grassa C.J."/>
            <person name="Murat F."/>
            <person name="Staton S.E."/>
            <person name="Cottret L."/>
            <person name="Lelandais-Briere C."/>
            <person name="Owens G.L."/>
            <person name="Carrere S."/>
            <person name="Mayjonade B."/>
            <person name="Legrand L."/>
            <person name="Gill N."/>
            <person name="Kane N.C."/>
            <person name="Bowers J.E."/>
            <person name="Hubner S."/>
            <person name="Bellec A."/>
            <person name="Berard A."/>
            <person name="Berges H."/>
            <person name="Blanchet N."/>
            <person name="Boniface M.C."/>
            <person name="Brunel D."/>
            <person name="Catrice O."/>
            <person name="Chaidir N."/>
            <person name="Claudel C."/>
            <person name="Donnadieu C."/>
            <person name="Faraut T."/>
            <person name="Fievet G."/>
            <person name="Helmstetter N."/>
            <person name="King M."/>
            <person name="Knapp S.J."/>
            <person name="Lai Z."/>
            <person name="Le Paslier M.C."/>
            <person name="Lippi Y."/>
            <person name="Lorenzon L."/>
            <person name="Mandel J.R."/>
            <person name="Marage G."/>
            <person name="Marchand G."/>
            <person name="Marquand E."/>
            <person name="Bret-Mestries E."/>
            <person name="Morien E."/>
            <person name="Nambeesan S."/>
            <person name="Nguyen T."/>
            <person name="Pegot-Espagnet P."/>
            <person name="Pouilly N."/>
            <person name="Raftis F."/>
            <person name="Sallet E."/>
            <person name="Schiex T."/>
            <person name="Thomas J."/>
            <person name="Vandecasteele C."/>
            <person name="Vares D."/>
            <person name="Vear F."/>
            <person name="Vautrin S."/>
            <person name="Crespi M."/>
            <person name="Mangin B."/>
            <person name="Burke J.M."/>
            <person name="Salse J."/>
            <person name="Munos S."/>
            <person name="Vincourt P."/>
            <person name="Rieseberg L.H."/>
            <person name="Langlade N.B."/>
        </authorList>
    </citation>
    <scope>NUCLEOTIDE SEQUENCE [LARGE SCALE GENOMIC DNA]</scope>
    <source>
        <strain evidence="2">cv. SF193</strain>
    </source>
</reference>
<dbReference type="EMBL" id="CM007892">
    <property type="protein sequence ID" value="OTG30868.1"/>
    <property type="molecule type" value="Genomic_DNA"/>
</dbReference>